<evidence type="ECO:0000313" key="5">
    <source>
        <dbReference type="EMBL" id="CAG8447286.1"/>
    </source>
</evidence>
<keyword evidence="6" id="KW-1185">Reference proteome</keyword>
<dbReference type="PROSITE" id="PS50011">
    <property type="entry name" value="PROTEIN_KINASE_DOM"/>
    <property type="match status" value="1"/>
</dbReference>
<dbReference type="SMART" id="SM00220">
    <property type="entry name" value="S_TKc"/>
    <property type="match status" value="1"/>
</dbReference>
<evidence type="ECO:0000259" key="4">
    <source>
        <dbReference type="PROSITE" id="PS50011"/>
    </source>
</evidence>
<keyword evidence="1" id="KW-0547">Nucleotide-binding</keyword>
<dbReference type="GO" id="GO:0005524">
    <property type="term" value="F:ATP binding"/>
    <property type="evidence" value="ECO:0007669"/>
    <property type="project" value="UniProtKB-KW"/>
</dbReference>
<proteinExistence type="predicted"/>
<dbReference type="PANTHER" id="PTHR27001:SF931">
    <property type="entry name" value="OS11G0664100 PROTEIN"/>
    <property type="match status" value="1"/>
</dbReference>
<dbReference type="InterPro" id="IPR000719">
    <property type="entry name" value="Prot_kinase_dom"/>
</dbReference>
<dbReference type="SUPFAM" id="SSF56112">
    <property type="entry name" value="Protein kinase-like (PK-like)"/>
    <property type="match status" value="1"/>
</dbReference>
<dbReference type="OrthoDB" id="2407650at2759"/>
<feature type="region of interest" description="Disordered" evidence="3">
    <location>
        <begin position="515"/>
        <end position="614"/>
    </location>
</feature>
<keyword evidence="2" id="KW-0067">ATP-binding</keyword>
<protein>
    <submittedName>
        <fullName evidence="5">8317_t:CDS:1</fullName>
    </submittedName>
</protein>
<evidence type="ECO:0000256" key="1">
    <source>
        <dbReference type="ARBA" id="ARBA00022741"/>
    </source>
</evidence>
<dbReference type="EMBL" id="CAJVPK010000093">
    <property type="protein sequence ID" value="CAG8447286.1"/>
    <property type="molecule type" value="Genomic_DNA"/>
</dbReference>
<comment type="caution">
    <text evidence="5">The sequence shown here is derived from an EMBL/GenBank/DDBJ whole genome shotgun (WGS) entry which is preliminary data.</text>
</comment>
<name>A0A9N8V8W1_9GLOM</name>
<dbReference type="InterPro" id="IPR011009">
    <property type="entry name" value="Kinase-like_dom_sf"/>
</dbReference>
<evidence type="ECO:0000256" key="2">
    <source>
        <dbReference type="ARBA" id="ARBA00022840"/>
    </source>
</evidence>
<dbReference type="AlphaFoldDB" id="A0A9N8V8W1"/>
<sequence length="614" mass="69931">MDFPDHVKHHINVAVVAMILSKTYGYGFITVDDIKSNPRRETRGRNVKDYTKYKSEMSEETWTMTEKLHNILIEGLGTENNVLNFINWFFDGVRKTFDITTASTTSSQTSLNNHYQNNYNFLSTHVPENLRLPQTCGFSTVFSARWQVNRLNGTLAQWVTNMEHQIILDYVKSHNVLFNESNWNAVVNEFTKKMKIIFESRRILKCKPLEESEADSIKSSRNNSLKINRRNSLLKVKGLFRSLSFSKNQKRFSSSSFLSKISSSGSQTFHPVQKITHVPSTTSLINDSEQTIVALRRLDNSSNLSSEFINELKLCFSAQKNEKFAQIYGITQDPESKDYYLIMEYANNGNINRYLRHNYTTIDWWQRVSILGDLVKSLNELHERNLVHHNLHSGNILRHFDQPSGTGIIKRAKIMLTDVGLGFPAGVNSKTVDDMTITTTKEEEEHQKQRIIRITSSWHRASTTQLQSNNISNSSIGNPNSINNSFEMFTTSRVKSFEIFADAEKLRRQLSINGRSNAIGSGADDSGNESGNISLSRISSERLRKAPPESHMVSRELNFEDLPKPRNAEKATNRSRTEKKEETEVSEIVTSQATHQGSPSLDSAVGMPPIKEDI</sequence>
<accession>A0A9N8V8W1</accession>
<dbReference type="PANTHER" id="PTHR27001">
    <property type="entry name" value="OS01G0253100 PROTEIN"/>
    <property type="match status" value="1"/>
</dbReference>
<gene>
    <name evidence="5" type="ORF">DEBURN_LOCUS1883</name>
</gene>
<dbReference type="Gene3D" id="1.10.510.10">
    <property type="entry name" value="Transferase(Phosphotransferase) domain 1"/>
    <property type="match status" value="1"/>
</dbReference>
<evidence type="ECO:0000256" key="3">
    <source>
        <dbReference type="SAM" id="MobiDB-lite"/>
    </source>
</evidence>
<dbReference type="Pfam" id="PF07714">
    <property type="entry name" value="PK_Tyr_Ser-Thr"/>
    <property type="match status" value="1"/>
</dbReference>
<feature type="compositionally biased region" description="Polar residues" evidence="3">
    <location>
        <begin position="588"/>
        <end position="601"/>
    </location>
</feature>
<feature type="compositionally biased region" description="Basic and acidic residues" evidence="3">
    <location>
        <begin position="539"/>
        <end position="583"/>
    </location>
</feature>
<reference evidence="5" key="1">
    <citation type="submission" date="2021-06" db="EMBL/GenBank/DDBJ databases">
        <authorList>
            <person name="Kallberg Y."/>
            <person name="Tangrot J."/>
            <person name="Rosling A."/>
        </authorList>
    </citation>
    <scope>NUCLEOTIDE SEQUENCE</scope>
    <source>
        <strain evidence="5">AZ414A</strain>
    </source>
</reference>
<dbReference type="GO" id="GO:0005886">
    <property type="term" value="C:plasma membrane"/>
    <property type="evidence" value="ECO:0007669"/>
    <property type="project" value="TreeGrafter"/>
</dbReference>
<dbReference type="GO" id="GO:0004672">
    <property type="term" value="F:protein kinase activity"/>
    <property type="evidence" value="ECO:0007669"/>
    <property type="project" value="InterPro"/>
</dbReference>
<evidence type="ECO:0000313" key="6">
    <source>
        <dbReference type="Proteomes" id="UP000789706"/>
    </source>
</evidence>
<feature type="domain" description="Protein kinase" evidence="4">
    <location>
        <begin position="258"/>
        <end position="614"/>
    </location>
</feature>
<organism evidence="5 6">
    <name type="scientific">Diversispora eburnea</name>
    <dbReference type="NCBI Taxonomy" id="1213867"/>
    <lineage>
        <taxon>Eukaryota</taxon>
        <taxon>Fungi</taxon>
        <taxon>Fungi incertae sedis</taxon>
        <taxon>Mucoromycota</taxon>
        <taxon>Glomeromycotina</taxon>
        <taxon>Glomeromycetes</taxon>
        <taxon>Diversisporales</taxon>
        <taxon>Diversisporaceae</taxon>
        <taxon>Diversispora</taxon>
    </lineage>
</organism>
<dbReference type="Proteomes" id="UP000789706">
    <property type="component" value="Unassembled WGS sequence"/>
</dbReference>
<dbReference type="InterPro" id="IPR001245">
    <property type="entry name" value="Ser-Thr/Tyr_kinase_cat_dom"/>
</dbReference>